<proteinExistence type="predicted"/>
<evidence type="ECO:0000313" key="2">
    <source>
        <dbReference type="EMBL" id="CAA9504741.1"/>
    </source>
</evidence>
<evidence type="ECO:0000256" key="1">
    <source>
        <dbReference type="SAM" id="MobiDB-lite"/>
    </source>
</evidence>
<feature type="region of interest" description="Disordered" evidence="1">
    <location>
        <begin position="1"/>
        <end position="71"/>
    </location>
</feature>
<feature type="compositionally biased region" description="Low complexity" evidence="1">
    <location>
        <begin position="18"/>
        <end position="30"/>
    </location>
</feature>
<feature type="non-terminal residue" evidence="2">
    <location>
        <position position="1"/>
    </location>
</feature>
<protein>
    <submittedName>
        <fullName evidence="2">Uncharacterized protein</fullName>
    </submittedName>
</protein>
<organism evidence="2">
    <name type="scientific">uncultured Solirubrobacteraceae bacterium</name>
    <dbReference type="NCBI Taxonomy" id="1162706"/>
    <lineage>
        <taxon>Bacteria</taxon>
        <taxon>Bacillati</taxon>
        <taxon>Actinomycetota</taxon>
        <taxon>Thermoleophilia</taxon>
        <taxon>Solirubrobacterales</taxon>
        <taxon>Solirubrobacteraceae</taxon>
        <taxon>environmental samples</taxon>
    </lineage>
</organism>
<dbReference type="AlphaFoldDB" id="A0A6J4STD6"/>
<feature type="non-terminal residue" evidence="2">
    <location>
        <position position="71"/>
    </location>
</feature>
<gene>
    <name evidence="2" type="ORF">AVDCRST_MAG85-1981</name>
</gene>
<accession>A0A6J4STD6</accession>
<sequence length="71" mass="7581">GSPPWRSIAESCRDSRGARGPARSGGASWGHAQREWPARPACGPGGCGRTARPCSRAMETYASSRPRSRRV</sequence>
<reference evidence="2" key="1">
    <citation type="submission" date="2020-02" db="EMBL/GenBank/DDBJ databases">
        <authorList>
            <person name="Meier V. D."/>
        </authorList>
    </citation>
    <scope>NUCLEOTIDE SEQUENCE</scope>
    <source>
        <strain evidence="2">AVDCRST_MAG85</strain>
    </source>
</reference>
<dbReference type="EMBL" id="CADCVT010000213">
    <property type="protein sequence ID" value="CAA9504741.1"/>
    <property type="molecule type" value="Genomic_DNA"/>
</dbReference>
<name>A0A6J4STD6_9ACTN</name>